<name>A0A6I3S1P7_9BURK</name>
<dbReference type="EMBL" id="WNCL01000017">
    <property type="protein sequence ID" value="MTU43380.1"/>
    <property type="molecule type" value="Genomic_DNA"/>
</dbReference>
<dbReference type="RefSeq" id="WP_155168144.1">
    <property type="nucleotide sequence ID" value="NZ_WNCA01000017.1"/>
</dbReference>
<dbReference type="AlphaFoldDB" id="A0A6I3S1P7"/>
<sequence>MLTFFNRSHSESVTVDYCDFPEDALQESVECLTSSGFKFYSFHPSVANWMQVDASSVEKIRNRIRHARKNGLFLFEINCGSHSGYWFRFQSFSGFTFMDKWDSFKGNIAVVSQKDAAAFLGKPGEAVTEEEVLKRLKMEAEIIEKAINGDLFEVCGPESDDFGRHGWFLDEEEAVKFVLEEYPDFKYKDEDFRTIYELKTA</sequence>
<comment type="caution">
    <text evidence="1">The sequence shown here is derived from an EMBL/GenBank/DDBJ whole genome shotgun (WGS) entry which is preliminary data.</text>
</comment>
<proteinExistence type="predicted"/>
<protein>
    <submittedName>
        <fullName evidence="1">Uncharacterized protein</fullName>
    </submittedName>
</protein>
<organism evidence="1 2">
    <name type="scientific">Parasutterella excrementihominis</name>
    <dbReference type="NCBI Taxonomy" id="487175"/>
    <lineage>
        <taxon>Bacteria</taxon>
        <taxon>Pseudomonadati</taxon>
        <taxon>Pseudomonadota</taxon>
        <taxon>Betaproteobacteria</taxon>
        <taxon>Burkholderiales</taxon>
        <taxon>Sutterellaceae</taxon>
        <taxon>Parasutterella</taxon>
    </lineage>
</organism>
<evidence type="ECO:0000313" key="2">
    <source>
        <dbReference type="Proteomes" id="UP000462362"/>
    </source>
</evidence>
<gene>
    <name evidence="1" type="ORF">GMD42_07055</name>
</gene>
<accession>A0A6I3S1P7</accession>
<dbReference type="Proteomes" id="UP000462362">
    <property type="component" value="Unassembled WGS sequence"/>
</dbReference>
<evidence type="ECO:0000313" key="1">
    <source>
        <dbReference type="EMBL" id="MTU43380.1"/>
    </source>
</evidence>
<reference evidence="1 2" key="1">
    <citation type="journal article" date="2019" name="Nat. Med.">
        <title>A library of human gut bacterial isolates paired with longitudinal multiomics data enables mechanistic microbiome research.</title>
        <authorList>
            <person name="Poyet M."/>
            <person name="Groussin M."/>
            <person name="Gibbons S.M."/>
            <person name="Avila-Pacheco J."/>
            <person name="Jiang X."/>
            <person name="Kearney S.M."/>
            <person name="Perrotta A.R."/>
            <person name="Berdy B."/>
            <person name="Zhao S."/>
            <person name="Lieberman T.D."/>
            <person name="Swanson P.K."/>
            <person name="Smith M."/>
            <person name="Roesemann S."/>
            <person name="Alexander J.E."/>
            <person name="Rich S.A."/>
            <person name="Livny J."/>
            <person name="Vlamakis H."/>
            <person name="Clish C."/>
            <person name="Bullock K."/>
            <person name="Deik A."/>
            <person name="Scott J."/>
            <person name="Pierce K.A."/>
            <person name="Xavier R.J."/>
            <person name="Alm E.J."/>
        </authorList>
    </citation>
    <scope>NUCLEOTIDE SEQUENCE [LARGE SCALE GENOMIC DNA]</scope>
    <source>
        <strain evidence="1 2">BIOML-A2</strain>
    </source>
</reference>